<evidence type="ECO:0000313" key="2">
    <source>
        <dbReference type="EMBL" id="UGS38736.1"/>
    </source>
</evidence>
<organism evidence="2 3">
    <name type="scientific">Capillimicrobium parvum</name>
    <dbReference type="NCBI Taxonomy" id="2884022"/>
    <lineage>
        <taxon>Bacteria</taxon>
        <taxon>Bacillati</taxon>
        <taxon>Actinomycetota</taxon>
        <taxon>Thermoleophilia</taxon>
        <taxon>Solirubrobacterales</taxon>
        <taxon>Capillimicrobiaceae</taxon>
        <taxon>Capillimicrobium</taxon>
    </lineage>
</organism>
<dbReference type="AlphaFoldDB" id="A0A9E6Y3E6"/>
<name>A0A9E6Y3E6_9ACTN</name>
<dbReference type="EMBL" id="CP087164">
    <property type="protein sequence ID" value="UGS38736.1"/>
    <property type="molecule type" value="Genomic_DNA"/>
</dbReference>
<gene>
    <name evidence="2" type="ORF">DSM104329_05166</name>
</gene>
<dbReference type="KEGG" id="sbae:DSM104329_05166"/>
<proteinExistence type="predicted"/>
<keyword evidence="3" id="KW-1185">Reference proteome</keyword>
<evidence type="ECO:0000259" key="1">
    <source>
        <dbReference type="Pfam" id="PF08241"/>
    </source>
</evidence>
<dbReference type="Pfam" id="PF08241">
    <property type="entry name" value="Methyltransf_11"/>
    <property type="match status" value="1"/>
</dbReference>
<sequence length="253" mass="27607">MPGLRDRARHAALPVMSAWQRARHRGMGSRERWEDGLDTEVRFWRAYLRHNLEPGGPGHYRVDPDWSLEEDAVLAPVVAGLDGDRVRILDVGAGPLTVLGKRCPGKAVEIAAIDPLAEAYDRLLAEAGIDPLVRTRAGHGEQVAELFAPASFDVAYSSNALDHGYDPAAAIAAMVAVVRPGGAVVLRHARNEGETQRYLGLHQWNLDARDGELVVWRPGEERNVSRELAGRARGDVRVQDGELIAVLTVEGPC</sequence>
<feature type="domain" description="Methyltransferase type 11" evidence="1">
    <location>
        <begin position="89"/>
        <end position="185"/>
    </location>
</feature>
<dbReference type="GO" id="GO:0008757">
    <property type="term" value="F:S-adenosylmethionine-dependent methyltransferase activity"/>
    <property type="evidence" value="ECO:0007669"/>
    <property type="project" value="InterPro"/>
</dbReference>
<dbReference type="InterPro" id="IPR013216">
    <property type="entry name" value="Methyltransf_11"/>
</dbReference>
<evidence type="ECO:0000313" key="3">
    <source>
        <dbReference type="Proteomes" id="UP001162834"/>
    </source>
</evidence>
<protein>
    <recommendedName>
        <fullName evidence="1">Methyltransferase type 11 domain-containing protein</fullName>
    </recommendedName>
</protein>
<accession>A0A9E6Y3E6</accession>
<reference evidence="2" key="1">
    <citation type="journal article" date="2022" name="Int. J. Syst. Evol. Microbiol.">
        <title>Pseudomonas aegrilactucae sp. nov. and Pseudomonas morbosilactucae sp. nov., pathogens causing bacterial rot of lettuce in Japan.</title>
        <authorList>
            <person name="Sawada H."/>
            <person name="Fujikawa T."/>
            <person name="Satou M."/>
        </authorList>
    </citation>
    <scope>NUCLEOTIDE SEQUENCE</scope>
    <source>
        <strain evidence="2">0166_1</strain>
    </source>
</reference>
<dbReference type="Gene3D" id="3.40.50.150">
    <property type="entry name" value="Vaccinia Virus protein VP39"/>
    <property type="match status" value="1"/>
</dbReference>
<dbReference type="SUPFAM" id="SSF53335">
    <property type="entry name" value="S-adenosyl-L-methionine-dependent methyltransferases"/>
    <property type="match status" value="1"/>
</dbReference>
<dbReference type="Proteomes" id="UP001162834">
    <property type="component" value="Chromosome"/>
</dbReference>
<dbReference type="InterPro" id="IPR029063">
    <property type="entry name" value="SAM-dependent_MTases_sf"/>
</dbReference>